<feature type="chain" id="PRO_5012105033" description="Alpha-2-macroglobulin" evidence="2">
    <location>
        <begin position="22"/>
        <end position="1912"/>
    </location>
</feature>
<dbReference type="InterPro" id="IPR041246">
    <property type="entry name" value="Bact_MG10"/>
</dbReference>
<comment type="similarity">
    <text evidence="1">Belongs to the protease inhibitor I39 (alpha-2-macroglobulin) family. Bacterial alpha-2-macroglobulin subfamily.</text>
</comment>
<dbReference type="EMBL" id="FZOS01000008">
    <property type="protein sequence ID" value="SNS51105.1"/>
    <property type="molecule type" value="Genomic_DNA"/>
</dbReference>
<dbReference type="GO" id="GO:0004866">
    <property type="term" value="F:endopeptidase inhibitor activity"/>
    <property type="evidence" value="ECO:0007669"/>
    <property type="project" value="InterPro"/>
</dbReference>
<evidence type="ECO:0000259" key="3">
    <source>
        <dbReference type="SMART" id="SM01359"/>
    </source>
</evidence>
<dbReference type="PANTHER" id="PTHR40094">
    <property type="entry name" value="ALPHA-2-MACROGLOBULIN HOMOLOG"/>
    <property type="match status" value="1"/>
</dbReference>
<name>A0A239F2Q6_9SPHN</name>
<evidence type="ECO:0000259" key="4">
    <source>
        <dbReference type="SMART" id="SM01360"/>
    </source>
</evidence>
<sequence length="1912" mass="203163">MRLFRMRWAALALALAPVAAASDVAPQVVMATPGSAGGAIERFTVRFSEPMVPLGDPRATGPFAVACPVGGTGRWVDQTTYEHAFETPLPGGIACSFTLRDGLKTLRGATLTGQQRFTVDTGGPSVRAILPSRYGGDVAEDQLFLVAANVAPDRASVAAVAYCAVDGIGEKIAVDLLPPEVAGDVLEGVGADRYQVQNFLAEAGLPQVLAPKGRERAAMLANVVALKCRRPLPPGRDMALVWGAGVRGPGGRTAGTDQRFDFTVRKAFEARFECSRVNPQAGCSPVEAAHVRFSAPIGRAAAEAIRIKLADGSEIRPEIADAGAQQVSAVRFKPPFAEAVAGELLLPERLVDDGGRPLANAQRFPLAIRFDAAPPLVKFAAPFGILEAKEGGVLPVTVRNVEPALQGRTLSVGGKVARIGDDDKAVANWLRRLDDADDNDFREEKRGAKSVTVNHTGATPLLTKVADARPMDVALPGKGRQFEIVGIPLAKPGFYVVELASPALGRALLGRDATRYVAAGALVTNLAVHFKWGREGSMVWVTALDSGEPVAGADVRISDSCTGRLLSQGKSDARGRLAVRPGLPEPETYGSCDDGGAHPLMASARKDGDFSFTLTDWAKGIRPYDFDLPYGWNERTDIFHTVFDRSLMKAGETVHMKHILRKPVAAGFAFTGQLDGRLRLTHRGSDTQFELPLAVGADGIGETAWTAPAGAPQGDYDLTIVSGDETIFTSQSIRVDEYRLPTMRASVTGPKAAAIRPKLLPLDLFVGYLSGGGASNMGVTVRTAFTMAEPTPKGWEGWSFGGAKIVEGVTPLDGDGEEIGAAAVPATQMLPVTLDGQGAARTSVEIPQSFDQAMMVAVEMDYQDANGEVLTASRRIPVYPSAVRVGLKTDGWMMKDDDLRLKMVVLDAEGRPVRGRKVKVELFSREILSARRRLIGGFYAYDNNARTTRIDAGCTATTDSLGLAECAIEPGVSGEVYAVATAEDDDGNVSRAVRSIWLAGEEDWWFGGDNGDRMDLVPERLDYKSNETARFQVRMPFREATALVTIEREGVIGSFVTRLSGKDPVIEVPLQGYHAPDIYVSVLAVRGRVGGFRLWLANLAREWGLPFFARDAARPTALVDLAKPSFRLGIAKINVGWEAHQLAVDVKPDRDKYSVRDVAQVAVQVKDGAGAAPRSAEIAFAAVDEALLQLSPNPSWDVIDAMMGERPLSVLTSTAQMQVVGKRHYGRKALAAGGGGGGDLAAVNREDFRPVLLWKGRVPLDPQGRAKVAVPLGDSLSSFKLVAIATAGADRFGTGVATVRTAQDLTLYAGLPPLVREGDFYGASFTLRNGSDRPMTVTATAEVAPRIGAARPLTVTIPAGGAAPVTWNLPAPQGIGRLAWTVSARSADGRAVDKLTVSQEVAPAVPLETWAATLARVGQATSVMLTPPAGALPGRGEVTVRLSDSLAPPLDGVVRYMTAYPYDCFEQRLSKAVATQDAGAWGRLAGEIPAYLDGNGLLRYFPVDSMEGSEALTAYALHITAEAGLAIPETAKARMIEALKGVVDGRVASGGQGIGERRYLRLAALAALARNGLASSAMLGQIGLAPADMPTSALADWLVAIDRTGGDAALRASAEAELRQRLVYEGSRLDLVDAGRAPWWMMTSGDEMAIRALLAVLGRPGWQDDTPRMMVGVALRQRRGSWDTTPANAWGVIAAKRFAGLYPPGAVAGVTTARLGDIQRSQPWPRAADAGLLRLPLPTAQAPLLLAQNGGAGPWAQISLTAAVPLRQPLFAGYRVEKSVTAIQQKVKGRLTRGDVLKVRISVDATAERNWVVVSDPIPAGATIVGNLGGQSQQIADQASGGEGVQPSYVGRGLDAWRGYFEWVPRGRFTVEYAVRLNGVGTFQLPPTRVEAMYSPDIRAAIPNRPVTVALR</sequence>
<dbReference type="Pfam" id="PF00207">
    <property type="entry name" value="A2M"/>
    <property type="match status" value="1"/>
</dbReference>
<dbReference type="Pfam" id="PF01835">
    <property type="entry name" value="MG2"/>
    <property type="match status" value="1"/>
</dbReference>
<dbReference type="InterPro" id="IPR051802">
    <property type="entry name" value="YfhM-like"/>
</dbReference>
<dbReference type="SMART" id="SM01359">
    <property type="entry name" value="A2M_N_2"/>
    <property type="match status" value="1"/>
</dbReference>
<evidence type="ECO:0008006" key="7">
    <source>
        <dbReference type="Google" id="ProtNLM"/>
    </source>
</evidence>
<dbReference type="Pfam" id="PF07703">
    <property type="entry name" value="A2M_BRD"/>
    <property type="match status" value="1"/>
</dbReference>
<evidence type="ECO:0000313" key="6">
    <source>
        <dbReference type="Proteomes" id="UP000198281"/>
    </source>
</evidence>
<accession>A0A239F2Q6</accession>
<evidence type="ECO:0000256" key="2">
    <source>
        <dbReference type="SAM" id="SignalP"/>
    </source>
</evidence>
<dbReference type="Proteomes" id="UP000198281">
    <property type="component" value="Unassembled WGS sequence"/>
</dbReference>
<organism evidence="5 6">
    <name type="scientific">Edaphosphingomonas laterariae</name>
    <dbReference type="NCBI Taxonomy" id="861865"/>
    <lineage>
        <taxon>Bacteria</taxon>
        <taxon>Pseudomonadati</taxon>
        <taxon>Pseudomonadota</taxon>
        <taxon>Alphaproteobacteria</taxon>
        <taxon>Sphingomonadales</taxon>
        <taxon>Rhizorhabdaceae</taxon>
        <taxon>Edaphosphingomonas</taxon>
    </lineage>
</organism>
<protein>
    <recommendedName>
        <fullName evidence="7">Alpha-2-macroglobulin</fullName>
    </recommendedName>
</protein>
<evidence type="ECO:0000313" key="5">
    <source>
        <dbReference type="EMBL" id="SNS51105.1"/>
    </source>
</evidence>
<dbReference type="SMART" id="SM01360">
    <property type="entry name" value="A2M"/>
    <property type="match status" value="1"/>
</dbReference>
<dbReference type="PANTHER" id="PTHR40094:SF1">
    <property type="entry name" value="UBIQUITIN DOMAIN-CONTAINING PROTEIN"/>
    <property type="match status" value="1"/>
</dbReference>
<dbReference type="InterPro" id="IPR008930">
    <property type="entry name" value="Terpenoid_cyclase/PrenylTrfase"/>
</dbReference>
<dbReference type="InterPro" id="IPR011625">
    <property type="entry name" value="A2M_N_BRD"/>
</dbReference>
<feature type="domain" description="Alpha-2-macroglobulin" evidence="4">
    <location>
        <begin position="1251"/>
        <end position="1341"/>
    </location>
</feature>
<dbReference type="OrthoDB" id="9767116at2"/>
<dbReference type="InterPro" id="IPR001599">
    <property type="entry name" value="Macroglobln_a2"/>
</dbReference>
<dbReference type="Gene3D" id="1.50.10.20">
    <property type="match status" value="1"/>
</dbReference>
<dbReference type="RefSeq" id="WP_089219325.1">
    <property type="nucleotide sequence ID" value="NZ_FZOS01000008.1"/>
</dbReference>
<evidence type="ECO:0000256" key="1">
    <source>
        <dbReference type="ARBA" id="ARBA00010556"/>
    </source>
</evidence>
<dbReference type="InterPro" id="IPR002890">
    <property type="entry name" value="MG2"/>
</dbReference>
<feature type="domain" description="Alpha-2-macroglobulin bait region" evidence="3">
    <location>
        <begin position="1014"/>
        <end position="1190"/>
    </location>
</feature>
<feature type="signal peptide" evidence="2">
    <location>
        <begin position="1"/>
        <end position="21"/>
    </location>
</feature>
<reference evidence="6" key="1">
    <citation type="submission" date="2017-06" db="EMBL/GenBank/DDBJ databases">
        <authorList>
            <person name="Varghese N."/>
            <person name="Submissions S."/>
        </authorList>
    </citation>
    <scope>NUCLEOTIDE SEQUENCE [LARGE SCALE GENOMIC DNA]</scope>
    <source>
        <strain evidence="6">LNB2</strain>
    </source>
</reference>
<proteinExistence type="inferred from homology"/>
<dbReference type="SUPFAM" id="SSF48239">
    <property type="entry name" value="Terpenoid cyclases/Protein prenyltransferases"/>
    <property type="match status" value="1"/>
</dbReference>
<keyword evidence="6" id="KW-1185">Reference proteome</keyword>
<dbReference type="Pfam" id="PF17973">
    <property type="entry name" value="bMG10"/>
    <property type="match status" value="1"/>
</dbReference>
<keyword evidence="2" id="KW-0732">Signal</keyword>
<dbReference type="Pfam" id="PF11974">
    <property type="entry name" value="bMG3"/>
    <property type="match status" value="1"/>
</dbReference>
<gene>
    <name evidence="5" type="ORF">SAMN06295912_10829</name>
</gene>
<dbReference type="InterPro" id="IPR021868">
    <property type="entry name" value="Alpha_2_Macroglob_MG3"/>
</dbReference>